<dbReference type="EMBL" id="VSSQ01004953">
    <property type="protein sequence ID" value="MPM27286.1"/>
    <property type="molecule type" value="Genomic_DNA"/>
</dbReference>
<dbReference type="AlphaFoldDB" id="A0A644YFK7"/>
<accession>A0A644YFK7</accession>
<organism evidence="1">
    <name type="scientific">bioreactor metagenome</name>
    <dbReference type="NCBI Taxonomy" id="1076179"/>
    <lineage>
        <taxon>unclassified sequences</taxon>
        <taxon>metagenomes</taxon>
        <taxon>ecological metagenomes</taxon>
    </lineage>
</organism>
<gene>
    <name evidence="1" type="ORF">SDC9_73796</name>
</gene>
<reference evidence="1" key="1">
    <citation type="submission" date="2019-08" db="EMBL/GenBank/DDBJ databases">
        <authorList>
            <person name="Kucharzyk K."/>
            <person name="Murdoch R.W."/>
            <person name="Higgins S."/>
            <person name="Loffler F."/>
        </authorList>
    </citation>
    <scope>NUCLEOTIDE SEQUENCE</scope>
</reference>
<sequence>MQKQIGVGAEWVEGMPTIIKKNDKILVVSSKTGRYVDIMDRQLHKEFEALYDKINFPNDKFANKRMSVVADNRIFEALCASYASAINPFSIPVFGVVNDGVNYYKNDATPRLQQRRLKYYQAFGIIK</sequence>
<proteinExistence type="predicted"/>
<protein>
    <submittedName>
        <fullName evidence="1">Uncharacterized protein</fullName>
    </submittedName>
</protein>
<evidence type="ECO:0000313" key="1">
    <source>
        <dbReference type="EMBL" id="MPM27286.1"/>
    </source>
</evidence>
<name>A0A644YFK7_9ZZZZ</name>
<comment type="caution">
    <text evidence="1">The sequence shown here is derived from an EMBL/GenBank/DDBJ whole genome shotgun (WGS) entry which is preliminary data.</text>
</comment>